<evidence type="ECO:0000256" key="1">
    <source>
        <dbReference type="SAM" id="MobiDB-lite"/>
    </source>
</evidence>
<dbReference type="Proteomes" id="UP000250043">
    <property type="component" value="Unassembled WGS sequence"/>
</dbReference>
<evidence type="ECO:0000313" key="3">
    <source>
        <dbReference type="Proteomes" id="UP000250043"/>
    </source>
</evidence>
<protein>
    <submittedName>
        <fullName evidence="2">Uncharacterized protein</fullName>
    </submittedName>
</protein>
<proteinExistence type="predicted"/>
<reference evidence="2 3" key="1">
    <citation type="submission" date="2016-07" db="EMBL/GenBank/DDBJ databases">
        <title>Draft genome of the white-rot fungus Obba rivulosa 3A-2.</title>
        <authorList>
            <consortium name="DOE Joint Genome Institute"/>
            <person name="Miettinen O."/>
            <person name="Riley R."/>
            <person name="Acob R."/>
            <person name="Barry K."/>
            <person name="Cullen D."/>
            <person name="De Vries R."/>
            <person name="Hainaut M."/>
            <person name="Hatakka A."/>
            <person name="Henrissat B."/>
            <person name="Hilden K."/>
            <person name="Kuo R."/>
            <person name="Labutti K."/>
            <person name="Lipzen A."/>
            <person name="Makela M.R."/>
            <person name="Sandor L."/>
            <person name="Spatafora J.W."/>
            <person name="Grigoriev I.V."/>
            <person name="Hibbett D.S."/>
        </authorList>
    </citation>
    <scope>NUCLEOTIDE SEQUENCE [LARGE SCALE GENOMIC DNA]</scope>
    <source>
        <strain evidence="2 3">3A-2</strain>
    </source>
</reference>
<feature type="compositionally biased region" description="Basic and acidic residues" evidence="1">
    <location>
        <begin position="292"/>
        <end position="313"/>
    </location>
</feature>
<gene>
    <name evidence="2" type="ORF">OBBRIDRAFT_840046</name>
</gene>
<sequence length="332" mass="37077">MSSEDSSSFSLFRTSKRTDPVYRDVRPRSGTLIARRANDAWRDMTHTSTAPRCCSPTTLLVRRTLESAPRLFYEGTEAMVYNLIVKIIVQIFQTEAKSRSITDGLPRGEAAMVMVHRSHYRTDDRSRTWRSFQPVLVSKPLSLHSDTTELGYIFYQATNAAAKETWEASAMTSSAATGEMFHHLCDIFSSTSNNKAVHPGIREKKRARRRRARRPEDVRSLHSAGFHRDAAVHIGGFHGRAQPQSRTRQARSCMPTHIKPSRAHSRTGPSSHKASRMRTATTGATLASRMPCRYERAGGGEPPRDEAALDADRGRRRAVMELAAPPADDKGA</sequence>
<organism evidence="2 3">
    <name type="scientific">Obba rivulosa</name>
    <dbReference type="NCBI Taxonomy" id="1052685"/>
    <lineage>
        <taxon>Eukaryota</taxon>
        <taxon>Fungi</taxon>
        <taxon>Dikarya</taxon>
        <taxon>Basidiomycota</taxon>
        <taxon>Agaricomycotina</taxon>
        <taxon>Agaricomycetes</taxon>
        <taxon>Polyporales</taxon>
        <taxon>Gelatoporiaceae</taxon>
        <taxon>Obba</taxon>
    </lineage>
</organism>
<name>A0A8E2DDQ9_9APHY</name>
<keyword evidence="3" id="KW-1185">Reference proteome</keyword>
<dbReference type="OrthoDB" id="3048030at2759"/>
<feature type="compositionally biased region" description="Basic residues" evidence="1">
    <location>
        <begin position="203"/>
        <end position="213"/>
    </location>
</feature>
<feature type="region of interest" description="Disordered" evidence="1">
    <location>
        <begin position="193"/>
        <end position="221"/>
    </location>
</feature>
<feature type="compositionally biased region" description="Polar residues" evidence="1">
    <location>
        <begin position="267"/>
        <end position="285"/>
    </location>
</feature>
<dbReference type="AlphaFoldDB" id="A0A8E2DDQ9"/>
<accession>A0A8E2DDQ9</accession>
<dbReference type="EMBL" id="KV722744">
    <property type="protein sequence ID" value="OCH83995.1"/>
    <property type="molecule type" value="Genomic_DNA"/>
</dbReference>
<feature type="region of interest" description="Disordered" evidence="1">
    <location>
        <begin position="237"/>
        <end position="332"/>
    </location>
</feature>
<evidence type="ECO:0000313" key="2">
    <source>
        <dbReference type="EMBL" id="OCH83995.1"/>
    </source>
</evidence>